<name>A0A0E9X725_ANGAN</name>
<reference evidence="1" key="2">
    <citation type="journal article" date="2015" name="Fish Shellfish Immunol.">
        <title>Early steps in the European eel (Anguilla anguilla)-Vibrio vulnificus interaction in the gills: Role of the RtxA13 toxin.</title>
        <authorList>
            <person name="Callol A."/>
            <person name="Pajuelo D."/>
            <person name="Ebbesson L."/>
            <person name="Teles M."/>
            <person name="MacKenzie S."/>
            <person name="Amaro C."/>
        </authorList>
    </citation>
    <scope>NUCLEOTIDE SEQUENCE</scope>
</reference>
<dbReference type="EMBL" id="GBXM01010030">
    <property type="protein sequence ID" value="JAH98547.1"/>
    <property type="molecule type" value="Transcribed_RNA"/>
</dbReference>
<protein>
    <submittedName>
        <fullName evidence="1">Uncharacterized protein</fullName>
    </submittedName>
</protein>
<sequence>MLMLICPKLKLMSKAQSLILKDRNLTLKDLMARSRDQNSKCHPCLDQKSQCLMWISILKDLN</sequence>
<accession>A0A0E9X725</accession>
<evidence type="ECO:0000313" key="1">
    <source>
        <dbReference type="EMBL" id="JAH98547.1"/>
    </source>
</evidence>
<dbReference type="AlphaFoldDB" id="A0A0E9X725"/>
<proteinExistence type="predicted"/>
<organism evidence="1">
    <name type="scientific">Anguilla anguilla</name>
    <name type="common">European freshwater eel</name>
    <name type="synonym">Muraena anguilla</name>
    <dbReference type="NCBI Taxonomy" id="7936"/>
    <lineage>
        <taxon>Eukaryota</taxon>
        <taxon>Metazoa</taxon>
        <taxon>Chordata</taxon>
        <taxon>Craniata</taxon>
        <taxon>Vertebrata</taxon>
        <taxon>Euteleostomi</taxon>
        <taxon>Actinopterygii</taxon>
        <taxon>Neopterygii</taxon>
        <taxon>Teleostei</taxon>
        <taxon>Anguilliformes</taxon>
        <taxon>Anguillidae</taxon>
        <taxon>Anguilla</taxon>
    </lineage>
</organism>
<reference evidence="1" key="1">
    <citation type="submission" date="2014-11" db="EMBL/GenBank/DDBJ databases">
        <authorList>
            <person name="Amaro Gonzalez C."/>
        </authorList>
    </citation>
    <scope>NUCLEOTIDE SEQUENCE</scope>
</reference>